<evidence type="ECO:0000256" key="3">
    <source>
        <dbReference type="ARBA" id="ARBA00023004"/>
    </source>
</evidence>
<dbReference type="AlphaFoldDB" id="A0A7W9UXW2"/>
<keyword evidence="2" id="KW-0479">Metal-binding</keyword>
<evidence type="ECO:0000313" key="8">
    <source>
        <dbReference type="Proteomes" id="UP000588098"/>
    </source>
</evidence>
<dbReference type="Proteomes" id="UP000588098">
    <property type="component" value="Unassembled WGS sequence"/>
</dbReference>
<dbReference type="GO" id="GO:0004497">
    <property type="term" value="F:monooxygenase activity"/>
    <property type="evidence" value="ECO:0007669"/>
    <property type="project" value="UniProtKB-ARBA"/>
</dbReference>
<dbReference type="SUPFAM" id="SSF50022">
    <property type="entry name" value="ISP domain"/>
    <property type="match status" value="1"/>
</dbReference>
<dbReference type="InterPro" id="IPR036922">
    <property type="entry name" value="Rieske_2Fe-2S_sf"/>
</dbReference>
<dbReference type="GO" id="GO:0016705">
    <property type="term" value="F:oxidoreductase activity, acting on paired donors, with incorporation or reduction of molecular oxygen"/>
    <property type="evidence" value="ECO:0007669"/>
    <property type="project" value="UniProtKB-ARBA"/>
</dbReference>
<accession>A0A7W9UXW2</accession>
<evidence type="ECO:0000259" key="6">
    <source>
        <dbReference type="PROSITE" id="PS51296"/>
    </source>
</evidence>
<keyword evidence="3" id="KW-0408">Iron</keyword>
<keyword evidence="4" id="KW-0411">Iron-sulfur</keyword>
<dbReference type="EMBL" id="JACHJL010000004">
    <property type="protein sequence ID" value="MBB5935042.1"/>
    <property type="molecule type" value="Genomic_DNA"/>
</dbReference>
<dbReference type="PANTHER" id="PTHR13847">
    <property type="entry name" value="SARCOSINE DEHYDROGENASE-RELATED"/>
    <property type="match status" value="1"/>
</dbReference>
<dbReference type="Gene3D" id="3.30.9.10">
    <property type="entry name" value="D-Amino Acid Oxidase, subunit A, domain 2"/>
    <property type="match status" value="1"/>
</dbReference>
<gene>
    <name evidence="7" type="ORF">FHS42_002092</name>
</gene>
<dbReference type="GO" id="GO:0016020">
    <property type="term" value="C:membrane"/>
    <property type="evidence" value="ECO:0007669"/>
    <property type="project" value="InterPro"/>
</dbReference>
<dbReference type="GO" id="GO:0051537">
    <property type="term" value="F:2 iron, 2 sulfur cluster binding"/>
    <property type="evidence" value="ECO:0007669"/>
    <property type="project" value="UniProtKB-KW"/>
</dbReference>
<dbReference type="PROSITE" id="PS51296">
    <property type="entry name" value="RIESKE"/>
    <property type="match status" value="1"/>
</dbReference>
<sequence>MTSLPGIDESYWMDSTPATDYPHVPADATTDVAVIGGGMAGLCTAWELVCRGRSVVLLEADRIAAGVTGYTTAKVSALHTLIYATLRDTHGARATAHYATSQQEAIRRIERTAVELGVDCQWERADAYTYATDPSQLGTLRAEARAAADAGLDASFVTETDLPFAVAGAVRVSGQAQFHPRRYLLALAKDITARGGQIYERSRVTGLREGTPCRVTTESGAVIKAQDVVVATHYPIFDRALMFARLEPTRELVVAATLPADQAPSGMYITPEGSTRSVRTAPWHDGQRLLIATGEKFTPGTGTGKESGSFERLTDWLTSHFPAAEPAYRWAAQDNFSSDRVPFVGPFHPGARQVYVATGFGGWGISNGAMAGTLLADLITGEKPPHAGLYDPRRLHPIREAGRLLDTQATVAKHFIGDRLRSTQGDDASDIAPGSGALVRVGGSRCAVYRDEDGTPHAVSARCTHLGCLVRFNDAERTWECPCHGSRFGVDGSVLQGPAVRPLERRELPDDGF</sequence>
<dbReference type="FunFam" id="2.102.10.10:FF:000014">
    <property type="entry name" value="Oxidoreductase, FAD dependent"/>
    <property type="match status" value="1"/>
</dbReference>
<dbReference type="GO" id="GO:0046872">
    <property type="term" value="F:metal ion binding"/>
    <property type="evidence" value="ECO:0007669"/>
    <property type="project" value="UniProtKB-KW"/>
</dbReference>
<comment type="caution">
    <text evidence="7">The sequence shown here is derived from an EMBL/GenBank/DDBJ whole genome shotgun (WGS) entry which is preliminary data.</text>
</comment>
<dbReference type="Gene3D" id="2.102.10.10">
    <property type="entry name" value="Rieske [2Fe-2S] iron-sulphur domain"/>
    <property type="match status" value="1"/>
</dbReference>
<dbReference type="InterPro" id="IPR005805">
    <property type="entry name" value="Rieske_Fe-S_prot_C"/>
</dbReference>
<dbReference type="PRINTS" id="PR00162">
    <property type="entry name" value="RIESKE"/>
</dbReference>
<dbReference type="PANTHER" id="PTHR13847:SF274">
    <property type="entry name" value="RIESKE 2FE-2S IRON-SULFUR PROTEIN YHFW-RELATED"/>
    <property type="match status" value="1"/>
</dbReference>
<dbReference type="GO" id="GO:0005737">
    <property type="term" value="C:cytoplasm"/>
    <property type="evidence" value="ECO:0007669"/>
    <property type="project" value="TreeGrafter"/>
</dbReference>
<dbReference type="InterPro" id="IPR036188">
    <property type="entry name" value="FAD/NAD-bd_sf"/>
</dbReference>
<organism evidence="7 8">
    <name type="scientific">Streptomyces zagrosensis</name>
    <dbReference type="NCBI Taxonomy" id="1042984"/>
    <lineage>
        <taxon>Bacteria</taxon>
        <taxon>Bacillati</taxon>
        <taxon>Actinomycetota</taxon>
        <taxon>Actinomycetes</taxon>
        <taxon>Kitasatosporales</taxon>
        <taxon>Streptomycetaceae</taxon>
        <taxon>Streptomyces</taxon>
    </lineage>
</organism>
<dbReference type="CDD" id="cd03477">
    <property type="entry name" value="Rieske_YhfW_C"/>
    <property type="match status" value="1"/>
</dbReference>
<dbReference type="SUPFAM" id="SSF51905">
    <property type="entry name" value="FAD/NAD(P)-binding domain"/>
    <property type="match status" value="1"/>
</dbReference>
<proteinExistence type="predicted"/>
<keyword evidence="5" id="KW-1015">Disulfide bond</keyword>
<reference evidence="7 8" key="1">
    <citation type="submission" date="2020-08" db="EMBL/GenBank/DDBJ databases">
        <title>Genomic Encyclopedia of Type Strains, Phase III (KMG-III): the genomes of soil and plant-associated and newly described type strains.</title>
        <authorList>
            <person name="Whitman W."/>
        </authorList>
    </citation>
    <scope>NUCLEOTIDE SEQUENCE [LARGE SCALE GENOMIC DNA]</scope>
    <source>
        <strain evidence="7 8">CECT 8305</strain>
    </source>
</reference>
<keyword evidence="1" id="KW-0001">2Fe-2S</keyword>
<evidence type="ECO:0000256" key="5">
    <source>
        <dbReference type="ARBA" id="ARBA00023157"/>
    </source>
</evidence>
<protein>
    <submittedName>
        <fullName evidence="7">Glycine/D-amino acid oxidase-like deaminating enzyme/nitrite reductase/ring-hydroxylating ferredoxin subunit</fullName>
    </submittedName>
</protein>
<dbReference type="Pfam" id="PF01266">
    <property type="entry name" value="DAO"/>
    <property type="match status" value="1"/>
</dbReference>
<dbReference type="Gene3D" id="3.50.50.60">
    <property type="entry name" value="FAD/NAD(P)-binding domain"/>
    <property type="match status" value="1"/>
</dbReference>
<dbReference type="Pfam" id="PF00355">
    <property type="entry name" value="Rieske"/>
    <property type="match status" value="1"/>
</dbReference>
<dbReference type="RefSeq" id="WP_184571140.1">
    <property type="nucleotide sequence ID" value="NZ_JACHJL010000004.1"/>
</dbReference>
<evidence type="ECO:0000256" key="4">
    <source>
        <dbReference type="ARBA" id="ARBA00023014"/>
    </source>
</evidence>
<keyword evidence="8" id="KW-1185">Reference proteome</keyword>
<dbReference type="InterPro" id="IPR017941">
    <property type="entry name" value="Rieske_2Fe-2S"/>
</dbReference>
<evidence type="ECO:0000313" key="7">
    <source>
        <dbReference type="EMBL" id="MBB5935042.1"/>
    </source>
</evidence>
<evidence type="ECO:0000256" key="1">
    <source>
        <dbReference type="ARBA" id="ARBA00022714"/>
    </source>
</evidence>
<feature type="domain" description="Rieske" evidence="6">
    <location>
        <begin position="423"/>
        <end position="513"/>
    </location>
</feature>
<evidence type="ECO:0000256" key="2">
    <source>
        <dbReference type="ARBA" id="ARBA00022723"/>
    </source>
</evidence>
<dbReference type="InterPro" id="IPR038010">
    <property type="entry name" value="YhfW_C"/>
</dbReference>
<name>A0A7W9UXW2_9ACTN</name>
<dbReference type="InterPro" id="IPR006076">
    <property type="entry name" value="FAD-dep_OxRdtase"/>
</dbReference>